<dbReference type="Gene3D" id="6.10.340.10">
    <property type="match status" value="1"/>
</dbReference>
<dbReference type="InterPro" id="IPR050640">
    <property type="entry name" value="Bact_2-comp_sensor_kinase"/>
</dbReference>
<dbReference type="InterPro" id="IPR003594">
    <property type="entry name" value="HATPase_dom"/>
</dbReference>
<dbReference type="Gene3D" id="3.30.450.20">
    <property type="entry name" value="PAS domain"/>
    <property type="match status" value="1"/>
</dbReference>
<accession>A0A1I1Z4J1</accession>
<keyword evidence="12" id="KW-0902">Two-component regulatory system</keyword>
<dbReference type="PROSITE" id="PS50109">
    <property type="entry name" value="HIS_KIN"/>
    <property type="match status" value="1"/>
</dbReference>
<dbReference type="GO" id="GO:0005886">
    <property type="term" value="C:plasma membrane"/>
    <property type="evidence" value="ECO:0007669"/>
    <property type="project" value="UniProtKB-SubCell"/>
</dbReference>
<keyword evidence="9 17" id="KW-0418">Kinase</keyword>
<evidence type="ECO:0000256" key="9">
    <source>
        <dbReference type="ARBA" id="ARBA00022777"/>
    </source>
</evidence>
<evidence type="ECO:0000256" key="6">
    <source>
        <dbReference type="ARBA" id="ARBA00022679"/>
    </source>
</evidence>
<evidence type="ECO:0000256" key="8">
    <source>
        <dbReference type="ARBA" id="ARBA00022741"/>
    </source>
</evidence>
<keyword evidence="11 14" id="KW-1133">Transmembrane helix</keyword>
<keyword evidence="6" id="KW-0808">Transferase</keyword>
<dbReference type="RefSeq" id="WP_091186119.1">
    <property type="nucleotide sequence ID" value="NZ_FOMT01000002.1"/>
</dbReference>
<dbReference type="Pfam" id="PF02518">
    <property type="entry name" value="HATPase_c"/>
    <property type="match status" value="1"/>
</dbReference>
<name>A0A1I1Z4J1_9BACL</name>
<dbReference type="STRING" id="1045775.SAMN05216378_2944"/>
<dbReference type="Gene3D" id="3.30.565.10">
    <property type="entry name" value="Histidine kinase-like ATPase, C-terminal domain"/>
    <property type="match status" value="1"/>
</dbReference>
<dbReference type="CDD" id="cd06225">
    <property type="entry name" value="HAMP"/>
    <property type="match status" value="1"/>
</dbReference>
<reference evidence="18" key="1">
    <citation type="submission" date="2016-10" db="EMBL/GenBank/DDBJ databases">
        <authorList>
            <person name="Varghese N."/>
            <person name="Submissions S."/>
        </authorList>
    </citation>
    <scope>NUCLEOTIDE SEQUENCE [LARGE SCALE GENOMIC DNA]</scope>
    <source>
        <strain evidence="18">CGMCC 1.10784</strain>
    </source>
</reference>
<keyword evidence="18" id="KW-1185">Reference proteome</keyword>
<dbReference type="SUPFAM" id="SSF55874">
    <property type="entry name" value="ATPase domain of HSP90 chaperone/DNA topoisomerase II/histidine kinase"/>
    <property type="match status" value="1"/>
</dbReference>
<dbReference type="EC" id="2.7.13.3" evidence="3"/>
<dbReference type="SUPFAM" id="SSF158472">
    <property type="entry name" value="HAMP domain-like"/>
    <property type="match status" value="1"/>
</dbReference>
<evidence type="ECO:0000259" key="16">
    <source>
        <dbReference type="PROSITE" id="PS50885"/>
    </source>
</evidence>
<evidence type="ECO:0000256" key="5">
    <source>
        <dbReference type="ARBA" id="ARBA00022553"/>
    </source>
</evidence>
<dbReference type="PROSITE" id="PS50885">
    <property type="entry name" value="HAMP"/>
    <property type="match status" value="1"/>
</dbReference>
<evidence type="ECO:0000256" key="12">
    <source>
        <dbReference type="ARBA" id="ARBA00023012"/>
    </source>
</evidence>
<dbReference type="PANTHER" id="PTHR34220">
    <property type="entry name" value="SENSOR HISTIDINE KINASE YPDA"/>
    <property type="match status" value="1"/>
</dbReference>
<organism evidence="17 18">
    <name type="scientific">Paenibacillus catalpae</name>
    <dbReference type="NCBI Taxonomy" id="1045775"/>
    <lineage>
        <taxon>Bacteria</taxon>
        <taxon>Bacillati</taxon>
        <taxon>Bacillota</taxon>
        <taxon>Bacilli</taxon>
        <taxon>Bacillales</taxon>
        <taxon>Paenibacillaceae</taxon>
        <taxon>Paenibacillus</taxon>
    </lineage>
</organism>
<comment type="subcellular location">
    <subcellularLocation>
        <location evidence="2">Cell membrane</location>
        <topology evidence="2">Multi-pass membrane protein</topology>
    </subcellularLocation>
</comment>
<evidence type="ECO:0000259" key="15">
    <source>
        <dbReference type="PROSITE" id="PS50109"/>
    </source>
</evidence>
<dbReference type="SMART" id="SM00304">
    <property type="entry name" value="HAMP"/>
    <property type="match status" value="1"/>
</dbReference>
<dbReference type="OrthoDB" id="9776552at2"/>
<evidence type="ECO:0000256" key="11">
    <source>
        <dbReference type="ARBA" id="ARBA00022989"/>
    </source>
</evidence>
<evidence type="ECO:0000313" key="18">
    <source>
        <dbReference type="Proteomes" id="UP000198855"/>
    </source>
</evidence>
<dbReference type="GO" id="GO:0000155">
    <property type="term" value="F:phosphorelay sensor kinase activity"/>
    <property type="evidence" value="ECO:0007669"/>
    <property type="project" value="InterPro"/>
</dbReference>
<dbReference type="Proteomes" id="UP000198855">
    <property type="component" value="Unassembled WGS sequence"/>
</dbReference>
<sequence>MKRGNGNSKSIQYIFSVSLILFSVFIIIVVSTVLYSRFATTAEENAFRNSQQIVDQVSYSLENNVQATSDLFNMLYHTITQGGDVDSEVLQRQLATMMSTRADTVSLALFDDKGQLVMDLPDVAMKKALAVTSESWFQSALDTPGHLSISLPHVQNFYKEQFRWVVSLSKSITIIHNGKTIQGVLVLDVNFNTIDELSDRVSLGEKGYVYILDESAGNIVYHPQLQLIYAGLKDENVELALKHTYGSYIDQTAAATKIISVQTIGNVGWKVVGVSYKNEAMTSISELNRSMFQLLLALILIVVLLSSIVSRRISRPIKQLELSMKNVEHGNFEQTAMGEGPLEVRQLADRFNIMIGTIKKLMRQIVTEQESKRTYELEALQAQINPHFLYNTLNSVVRMVGMNKNEEVTTMITSLSKLFRISLGKGKSVITIGDELEHARNYLVIQQMRFKNKFDFSIDAEDDVLSYATLKLIVQPLIENALVHGIEPSVDKGHIWVKARLDGQDVVIEVRDNGLGMSEDRLEQVMAGQVTSSKGSGVGVMNVQERIRLFYGQPYGLHFESELEEGTTVTIRFPAMELEQAEGRDRGE</sequence>
<dbReference type="Pfam" id="PF06580">
    <property type="entry name" value="His_kinase"/>
    <property type="match status" value="1"/>
</dbReference>
<feature type="domain" description="Histidine kinase" evidence="15">
    <location>
        <begin position="470"/>
        <end position="577"/>
    </location>
</feature>
<gene>
    <name evidence="17" type="ORF">SAMN05216378_2944</name>
</gene>
<keyword evidence="5" id="KW-0597">Phosphoprotein</keyword>
<dbReference type="InterPro" id="IPR033479">
    <property type="entry name" value="dCache_1"/>
</dbReference>
<keyword evidence="4" id="KW-1003">Cell membrane</keyword>
<dbReference type="CDD" id="cd12912">
    <property type="entry name" value="PDC2_MCP_like"/>
    <property type="match status" value="1"/>
</dbReference>
<dbReference type="Pfam" id="PF00672">
    <property type="entry name" value="HAMP"/>
    <property type="match status" value="1"/>
</dbReference>
<keyword evidence="8" id="KW-0547">Nucleotide-binding</keyword>
<evidence type="ECO:0000256" key="14">
    <source>
        <dbReference type="SAM" id="Phobius"/>
    </source>
</evidence>
<dbReference type="InterPro" id="IPR010559">
    <property type="entry name" value="Sig_transdc_His_kin_internal"/>
</dbReference>
<keyword evidence="7 14" id="KW-0812">Transmembrane</keyword>
<dbReference type="InterPro" id="IPR004358">
    <property type="entry name" value="Sig_transdc_His_kin-like_C"/>
</dbReference>
<evidence type="ECO:0000256" key="4">
    <source>
        <dbReference type="ARBA" id="ARBA00022475"/>
    </source>
</evidence>
<dbReference type="InterPro" id="IPR036890">
    <property type="entry name" value="HATPase_C_sf"/>
</dbReference>
<evidence type="ECO:0000256" key="1">
    <source>
        <dbReference type="ARBA" id="ARBA00000085"/>
    </source>
</evidence>
<evidence type="ECO:0000256" key="7">
    <source>
        <dbReference type="ARBA" id="ARBA00022692"/>
    </source>
</evidence>
<dbReference type="PRINTS" id="PR00344">
    <property type="entry name" value="BCTRLSENSOR"/>
</dbReference>
<dbReference type="SMART" id="SM00387">
    <property type="entry name" value="HATPase_c"/>
    <property type="match status" value="1"/>
</dbReference>
<feature type="domain" description="HAMP" evidence="16">
    <location>
        <begin position="311"/>
        <end position="363"/>
    </location>
</feature>
<dbReference type="GO" id="GO:0005524">
    <property type="term" value="F:ATP binding"/>
    <property type="evidence" value="ECO:0007669"/>
    <property type="project" value="UniProtKB-KW"/>
</dbReference>
<feature type="transmembrane region" description="Helical" evidence="14">
    <location>
        <begin position="291"/>
        <end position="309"/>
    </location>
</feature>
<keyword evidence="13 14" id="KW-0472">Membrane</keyword>
<protein>
    <recommendedName>
        <fullName evidence="3">histidine kinase</fullName>
        <ecNumber evidence="3">2.7.13.3</ecNumber>
    </recommendedName>
</protein>
<dbReference type="InterPro" id="IPR003660">
    <property type="entry name" value="HAMP_dom"/>
</dbReference>
<evidence type="ECO:0000256" key="3">
    <source>
        <dbReference type="ARBA" id="ARBA00012438"/>
    </source>
</evidence>
<comment type="catalytic activity">
    <reaction evidence="1">
        <text>ATP + protein L-histidine = ADP + protein N-phospho-L-histidine.</text>
        <dbReference type="EC" id="2.7.13.3"/>
    </reaction>
</comment>
<dbReference type="InterPro" id="IPR005467">
    <property type="entry name" value="His_kinase_dom"/>
</dbReference>
<feature type="transmembrane region" description="Helical" evidence="14">
    <location>
        <begin position="12"/>
        <end position="35"/>
    </location>
</feature>
<evidence type="ECO:0000256" key="13">
    <source>
        <dbReference type="ARBA" id="ARBA00023136"/>
    </source>
</evidence>
<evidence type="ECO:0000256" key="2">
    <source>
        <dbReference type="ARBA" id="ARBA00004651"/>
    </source>
</evidence>
<dbReference type="EMBL" id="FOMT01000002">
    <property type="protein sequence ID" value="SFE26671.1"/>
    <property type="molecule type" value="Genomic_DNA"/>
</dbReference>
<keyword evidence="10" id="KW-0067">ATP-binding</keyword>
<dbReference type="AlphaFoldDB" id="A0A1I1Z4J1"/>
<dbReference type="Pfam" id="PF02743">
    <property type="entry name" value="dCache_1"/>
    <property type="match status" value="1"/>
</dbReference>
<dbReference type="PANTHER" id="PTHR34220:SF7">
    <property type="entry name" value="SENSOR HISTIDINE KINASE YPDA"/>
    <property type="match status" value="1"/>
</dbReference>
<evidence type="ECO:0000313" key="17">
    <source>
        <dbReference type="EMBL" id="SFE26671.1"/>
    </source>
</evidence>
<proteinExistence type="predicted"/>
<evidence type="ECO:0000256" key="10">
    <source>
        <dbReference type="ARBA" id="ARBA00022840"/>
    </source>
</evidence>